<organism evidence="2 3">
    <name type="scientific">Actinacidiphila reveromycinica</name>
    <dbReference type="NCBI Taxonomy" id="659352"/>
    <lineage>
        <taxon>Bacteria</taxon>
        <taxon>Bacillati</taxon>
        <taxon>Actinomycetota</taxon>
        <taxon>Actinomycetes</taxon>
        <taxon>Kitasatosporales</taxon>
        <taxon>Streptomycetaceae</taxon>
        <taxon>Actinacidiphila</taxon>
    </lineage>
</organism>
<reference evidence="2 3" key="4">
    <citation type="journal article" date="2020" name="Sci. Rep.">
        <title>beta-carboline chemical signals induce reveromycin production through a LuxR family regulator in Streptomyces sp. SN-593.</title>
        <authorList>
            <person name="Panthee S."/>
            <person name="Kito N."/>
            <person name="Hayashi T."/>
            <person name="Shimizu T."/>
            <person name="Ishikawa J."/>
            <person name="Hamamoto H."/>
            <person name="Osada H."/>
            <person name="Takahashi S."/>
        </authorList>
    </citation>
    <scope>NUCLEOTIDE SEQUENCE [LARGE SCALE GENOMIC DNA]</scope>
    <source>
        <strain evidence="2 3">SN-593</strain>
    </source>
</reference>
<dbReference type="RefSeq" id="WP_202236536.1">
    <property type="nucleotide sequence ID" value="NZ_AP018365.1"/>
</dbReference>
<protein>
    <recommendedName>
        <fullName evidence="4">ATP-grasp-modified RiPP</fullName>
    </recommendedName>
</protein>
<dbReference type="KEGG" id="arev:RVR_7684"/>
<reference evidence="2 3" key="3">
    <citation type="journal article" date="2011" name="Nat. Chem. Biol.">
        <title>Reveromycin A biosynthesis uses RevG and RevJ for stereospecific spiroacetal formation.</title>
        <authorList>
            <person name="Takahashi S."/>
            <person name="Toyoda A."/>
            <person name="Sekiyama Y."/>
            <person name="Takagi H."/>
            <person name="Nogawa T."/>
            <person name="Uramoto M."/>
            <person name="Suzuki R."/>
            <person name="Koshino H."/>
            <person name="Kumano T."/>
            <person name="Panthee S."/>
            <person name="Dairi T."/>
            <person name="Ishikawa J."/>
            <person name="Ikeda H."/>
            <person name="Sakaki Y."/>
            <person name="Osada H."/>
        </authorList>
    </citation>
    <scope>NUCLEOTIDE SEQUENCE [LARGE SCALE GENOMIC DNA]</scope>
    <source>
        <strain evidence="2 3">SN-593</strain>
    </source>
</reference>
<evidence type="ECO:0000313" key="1">
    <source>
        <dbReference type="EMBL" id="BBB00558.1"/>
    </source>
</evidence>
<dbReference type="EMBL" id="AP018365">
    <property type="protein sequence ID" value="BBB00611.1"/>
    <property type="molecule type" value="Genomic_DNA"/>
</dbReference>
<dbReference type="KEGG" id="arev:RVR_10557"/>
<proteinExistence type="predicted"/>
<accession>A0A7U3VR97</accession>
<dbReference type="InterPro" id="IPR026496">
    <property type="entry name" value="GRASP_targ"/>
</dbReference>
<name>A0A7U3VR97_9ACTN</name>
<dbReference type="NCBIfam" id="TIGR04186">
    <property type="entry name" value="GRASP_targ"/>
    <property type="match status" value="1"/>
</dbReference>
<evidence type="ECO:0000313" key="3">
    <source>
        <dbReference type="Proteomes" id="UP000595703"/>
    </source>
</evidence>
<evidence type="ECO:0000313" key="2">
    <source>
        <dbReference type="EMBL" id="BBB00611.1"/>
    </source>
</evidence>
<sequence>MPTELLERVRPFGLTQAVPVRPVSDPLPALTLCPERQISITEDGVPFVFEPRMSSAFETVAQTQEDHQLDEEKSNDTD</sequence>
<dbReference type="Proteomes" id="UP000595703">
    <property type="component" value="Chromosome"/>
</dbReference>
<reference evidence="2 3" key="2">
    <citation type="journal article" date="2011" name="J. Antibiot.">
        <title>Furaquinocins I and J: novel polyketide isoprenoid hybrid compounds from Streptomyces reveromyceticus SN-593.</title>
        <authorList>
            <person name="Panthee S."/>
            <person name="Takahashi S."/>
            <person name="Takagi H."/>
            <person name="Nogawa T."/>
            <person name="Oowada E."/>
            <person name="Uramoto M."/>
            <person name="Osada H."/>
        </authorList>
    </citation>
    <scope>NUCLEOTIDE SEQUENCE [LARGE SCALE GENOMIC DNA]</scope>
    <source>
        <strain evidence="2 3">SN-593</strain>
    </source>
</reference>
<dbReference type="AlphaFoldDB" id="A0A7U3VR97"/>
<keyword evidence="3" id="KW-1185">Reference proteome</keyword>
<reference evidence="2 3" key="1">
    <citation type="journal article" date="2010" name="J. Bacteriol.">
        <title>Biochemical characterization of a novel indole prenyltransferase from Streptomyces sp. SN-593.</title>
        <authorList>
            <person name="Takahashi S."/>
            <person name="Takagi H."/>
            <person name="Toyoda A."/>
            <person name="Uramoto M."/>
            <person name="Nogawa T."/>
            <person name="Ueki M."/>
            <person name="Sakaki Y."/>
            <person name="Osada H."/>
        </authorList>
    </citation>
    <scope>NUCLEOTIDE SEQUENCE [LARGE SCALE GENOMIC DNA]</scope>
    <source>
        <strain evidence="2 3">SN-593</strain>
    </source>
</reference>
<evidence type="ECO:0008006" key="4">
    <source>
        <dbReference type="Google" id="ProtNLM"/>
    </source>
</evidence>
<gene>
    <name evidence="2" type="ORF">RVR_10557</name>
    <name evidence="1" type="ORF">RVR_7684</name>
</gene>
<dbReference type="EMBL" id="AP018365">
    <property type="protein sequence ID" value="BBB00558.1"/>
    <property type="molecule type" value="Genomic_DNA"/>
</dbReference>